<reference evidence="2 3" key="1">
    <citation type="journal article" date="2018" name="Int. J. Syst. Evol. Microbiol.">
        <title>Bifidobacterium catulorum sp. nov., a novel taxon from the faeces of the baby common marmoset (Callithrix jacchus).</title>
        <authorList>
            <person name="Modesto M."/>
            <person name="Michelini S."/>
            <person name="Oki K."/>
            <person name="Biavati B."/>
            <person name="Watanabe K."/>
            <person name="Mattarelli P."/>
        </authorList>
    </citation>
    <scope>NUCLEOTIDE SEQUENCE [LARGE SCALE GENOMIC DNA]</scope>
    <source>
        <strain evidence="2 3">MRM 8.19</strain>
    </source>
</reference>
<evidence type="ECO:0000259" key="1">
    <source>
        <dbReference type="SMART" id="SM00901"/>
    </source>
</evidence>
<organism evidence="2 3">
    <name type="scientific">Bifidobacterium catulorum</name>
    <dbReference type="NCBI Taxonomy" id="1630173"/>
    <lineage>
        <taxon>Bacteria</taxon>
        <taxon>Bacillati</taxon>
        <taxon>Actinomycetota</taxon>
        <taxon>Actinomycetes</taxon>
        <taxon>Bifidobacteriales</taxon>
        <taxon>Bifidobacteriaceae</taxon>
        <taxon>Bifidobacterium</taxon>
    </lineage>
</organism>
<dbReference type="AlphaFoldDB" id="A0A2U2MSN2"/>
<evidence type="ECO:0000313" key="2">
    <source>
        <dbReference type="EMBL" id="PWG59844.1"/>
    </source>
</evidence>
<accession>A0A2U2MSN2</accession>
<proteinExistence type="predicted"/>
<name>A0A2U2MSN2_9BIFI</name>
<dbReference type="EMBL" id="QFFN01000011">
    <property type="protein sequence ID" value="PWG59844.1"/>
    <property type="molecule type" value="Genomic_DNA"/>
</dbReference>
<dbReference type="InterPro" id="IPR014966">
    <property type="entry name" value="FRG-dom"/>
</dbReference>
<keyword evidence="3" id="KW-1185">Reference proteome</keyword>
<feature type="domain" description="FRG" evidence="1">
    <location>
        <begin position="80"/>
        <end position="185"/>
    </location>
</feature>
<dbReference type="SMART" id="SM00901">
    <property type="entry name" value="FRG"/>
    <property type="match status" value="1"/>
</dbReference>
<sequence>MSGNTINKENLLSEDQINITWHIEEGIKTTKVNDIPQFLTAIESADRDFTEQFTEEIRKIRMKYPSQLSISTALRHPKQHRKSIWFRGHSNPEYKLEPSIYRTLYKGTLNFKYQEEEGILERFKENALRLEDNRLPADASVIDWLALGQHYGLKTRLLDFSINPLAALAFAADGKSGNSEYVAVYSFDAAAYMVHFYPEFLIDHSTENSIDNLVPRTFSDDGVAFLADKKPFLDIEPTDKFQPIPVQVLPMNRRLVAQSGTFLMWRNDDRSIERMEETLPFFRRILIHYGASWESRIGIHLDRFGFTMSSLYADLSQAAHGLNRIYPILEQSSKRKE</sequence>
<evidence type="ECO:0000313" key="3">
    <source>
        <dbReference type="Proteomes" id="UP000245753"/>
    </source>
</evidence>
<protein>
    <recommendedName>
        <fullName evidence="1">FRG domain-containing protein</fullName>
    </recommendedName>
</protein>
<dbReference type="Pfam" id="PF08867">
    <property type="entry name" value="FRG"/>
    <property type="match status" value="1"/>
</dbReference>
<gene>
    <name evidence="2" type="ORF">DF200_05320</name>
</gene>
<dbReference type="RefSeq" id="WP_109137249.1">
    <property type="nucleotide sequence ID" value="NZ_QFFN01000011.1"/>
</dbReference>
<dbReference type="Proteomes" id="UP000245753">
    <property type="component" value="Unassembled WGS sequence"/>
</dbReference>
<dbReference type="OrthoDB" id="9816036at2"/>
<comment type="caution">
    <text evidence="2">The sequence shown here is derived from an EMBL/GenBank/DDBJ whole genome shotgun (WGS) entry which is preliminary data.</text>
</comment>